<dbReference type="Gene3D" id="3.30.2010.20">
    <property type="match status" value="1"/>
</dbReference>
<dbReference type="InterPro" id="IPR010428">
    <property type="entry name" value="Zincin_1"/>
</dbReference>
<dbReference type="Proteomes" id="UP001596266">
    <property type="component" value="Unassembled WGS sequence"/>
</dbReference>
<dbReference type="EMBL" id="JBHSUA010000011">
    <property type="protein sequence ID" value="MFC6396540.1"/>
    <property type="molecule type" value="Genomic_DNA"/>
</dbReference>
<sequence>MEVNTGEVTPEDFEALVDRALSSIPDELFDLVENCIVVVEDRNEEEPDLLGLYEGIPITERDSMYSGVLPDRIFVYRLPTLEMCSTLDEVVDEVHVTVVHEIAHYFGIDDDRLHELGYE</sequence>
<dbReference type="SUPFAM" id="SSF55486">
    <property type="entry name" value="Metalloproteases ('zincins'), catalytic domain"/>
    <property type="match status" value="1"/>
</dbReference>
<organism evidence="1 2">
    <name type="scientific">Luteococcus sanguinis</name>
    <dbReference type="NCBI Taxonomy" id="174038"/>
    <lineage>
        <taxon>Bacteria</taxon>
        <taxon>Bacillati</taxon>
        <taxon>Actinomycetota</taxon>
        <taxon>Actinomycetes</taxon>
        <taxon>Propionibacteriales</taxon>
        <taxon>Propionibacteriaceae</taxon>
        <taxon>Luteococcus</taxon>
    </lineage>
</organism>
<protein>
    <submittedName>
        <fullName evidence="1">Metallopeptidase family protein</fullName>
    </submittedName>
</protein>
<dbReference type="RefSeq" id="WP_343885571.1">
    <property type="nucleotide sequence ID" value="NZ_BAAAKI010000008.1"/>
</dbReference>
<dbReference type="InterPro" id="IPR038555">
    <property type="entry name" value="Zincin_1_sf"/>
</dbReference>
<reference evidence="2" key="1">
    <citation type="journal article" date="2019" name="Int. J. Syst. Evol. Microbiol.">
        <title>The Global Catalogue of Microorganisms (GCM) 10K type strain sequencing project: providing services to taxonomists for standard genome sequencing and annotation.</title>
        <authorList>
            <consortium name="The Broad Institute Genomics Platform"/>
            <consortium name="The Broad Institute Genome Sequencing Center for Infectious Disease"/>
            <person name="Wu L."/>
            <person name="Ma J."/>
        </authorList>
    </citation>
    <scope>NUCLEOTIDE SEQUENCE [LARGE SCALE GENOMIC DNA]</scope>
    <source>
        <strain evidence="2">CGMCC 1.15277</strain>
    </source>
</reference>
<name>A0ABW1WZ74_9ACTN</name>
<evidence type="ECO:0000313" key="2">
    <source>
        <dbReference type="Proteomes" id="UP001596266"/>
    </source>
</evidence>
<accession>A0ABW1WZ74</accession>
<keyword evidence="2" id="KW-1185">Reference proteome</keyword>
<evidence type="ECO:0000313" key="1">
    <source>
        <dbReference type="EMBL" id="MFC6396540.1"/>
    </source>
</evidence>
<comment type="caution">
    <text evidence="1">The sequence shown here is derived from an EMBL/GenBank/DDBJ whole genome shotgun (WGS) entry which is preliminary data.</text>
</comment>
<proteinExistence type="predicted"/>
<dbReference type="CDD" id="cd12952">
    <property type="entry name" value="MMP_ACEL2062"/>
    <property type="match status" value="1"/>
</dbReference>
<gene>
    <name evidence="1" type="ORF">ACFP57_06010</name>
</gene>
<dbReference type="Pfam" id="PF06262">
    <property type="entry name" value="Zincin_1"/>
    <property type="match status" value="1"/>
</dbReference>